<dbReference type="PANTHER" id="PTHR39338">
    <property type="entry name" value="BLL5662 PROTEIN-RELATED"/>
    <property type="match status" value="1"/>
</dbReference>
<dbReference type="Gene3D" id="3.40.50.410">
    <property type="entry name" value="von Willebrand factor, type A domain"/>
    <property type="match status" value="1"/>
</dbReference>
<dbReference type="AlphaFoldDB" id="A0A931GSV5"/>
<evidence type="ECO:0000256" key="1">
    <source>
        <dbReference type="SAM" id="Coils"/>
    </source>
</evidence>
<dbReference type="Proteomes" id="UP000628448">
    <property type="component" value="Unassembled WGS sequence"/>
</dbReference>
<organism evidence="2 3">
    <name type="scientific">Panacibacter microcysteis</name>
    <dbReference type="NCBI Taxonomy" id="2793269"/>
    <lineage>
        <taxon>Bacteria</taxon>
        <taxon>Pseudomonadati</taxon>
        <taxon>Bacteroidota</taxon>
        <taxon>Chitinophagia</taxon>
        <taxon>Chitinophagales</taxon>
        <taxon>Chitinophagaceae</taxon>
        <taxon>Panacibacter</taxon>
    </lineage>
</organism>
<dbReference type="CDD" id="cd00198">
    <property type="entry name" value="vWFA"/>
    <property type="match status" value="1"/>
</dbReference>
<evidence type="ECO:0000313" key="3">
    <source>
        <dbReference type="Proteomes" id="UP000628448"/>
    </source>
</evidence>
<sequence>MMQRHTSLSANIVQFCRFLRTKNFSLGVEEETAILTALQCINYQNKDVFRVALKTLCCRSRQQLKEFDALFTQYWKELAEAVDAKIKTQQQQSAKSTAKDASFKSLKAWLNGNKSDEQEEVASYSVNENLSKKNFADVTGDEMEELMRTIKALSRRLAAQINRRYEKENRINLPDLRRTLRKNMRRGGELLELAFKKPKQNRTKLVVICDVSRSMELYAAFLLQFMYAFQHVYKRTETFAFSTSLQHITQLLKQHDFTAAMRLLGDKNEGWSGGTRIGKSLSAFVKDYANRYLDKKSIVIIMSDGWDTGDIELLQQSMQTIQYKSKKVIWLNPLAGYADYKPHVAGMKAALPFTTVFAPVHNAESLKSLSKWL</sequence>
<dbReference type="InterPro" id="IPR011195">
    <property type="entry name" value="UCP010256"/>
</dbReference>
<reference evidence="2" key="1">
    <citation type="submission" date="2020-11" db="EMBL/GenBank/DDBJ databases">
        <title>Bacterial whole genome sequence for Panacibacter sp. DH6.</title>
        <authorList>
            <person name="Le V."/>
            <person name="Ko S."/>
            <person name="Ahn C.-Y."/>
            <person name="Oh H.-M."/>
        </authorList>
    </citation>
    <scope>NUCLEOTIDE SEQUENCE</scope>
    <source>
        <strain evidence="2">DH6</strain>
    </source>
</reference>
<dbReference type="EMBL" id="JADWYR010000001">
    <property type="protein sequence ID" value="MBG9374846.1"/>
    <property type="molecule type" value="Genomic_DNA"/>
</dbReference>
<dbReference type="PANTHER" id="PTHR39338:SF6">
    <property type="entry name" value="BLL5662 PROTEIN"/>
    <property type="match status" value="1"/>
</dbReference>
<gene>
    <name evidence="2" type="ORF">I5907_01255</name>
</gene>
<dbReference type="Pfam" id="PF05762">
    <property type="entry name" value="VWA_CoxE"/>
    <property type="match status" value="1"/>
</dbReference>
<evidence type="ECO:0000313" key="2">
    <source>
        <dbReference type="EMBL" id="MBG9374846.1"/>
    </source>
</evidence>
<proteinExistence type="predicted"/>
<dbReference type="InterPro" id="IPR036465">
    <property type="entry name" value="vWFA_dom_sf"/>
</dbReference>
<dbReference type="RefSeq" id="WP_196988935.1">
    <property type="nucleotide sequence ID" value="NZ_JADWYR010000001.1"/>
</dbReference>
<keyword evidence="1" id="KW-0175">Coiled coil</keyword>
<dbReference type="PIRSF" id="PIRSF010256">
    <property type="entry name" value="CoxE_vWa"/>
    <property type="match status" value="1"/>
</dbReference>
<dbReference type="InterPro" id="IPR008912">
    <property type="entry name" value="Uncharacterised_CoxE"/>
</dbReference>
<dbReference type="SUPFAM" id="SSF53300">
    <property type="entry name" value="vWA-like"/>
    <property type="match status" value="1"/>
</dbReference>
<accession>A0A931GSV5</accession>
<keyword evidence="3" id="KW-1185">Reference proteome</keyword>
<feature type="coiled-coil region" evidence="1">
    <location>
        <begin position="136"/>
        <end position="163"/>
    </location>
</feature>
<name>A0A931GSV5_9BACT</name>
<protein>
    <submittedName>
        <fullName evidence="2">VWA domain-containing protein</fullName>
    </submittedName>
</protein>
<comment type="caution">
    <text evidence="2">The sequence shown here is derived from an EMBL/GenBank/DDBJ whole genome shotgun (WGS) entry which is preliminary data.</text>
</comment>